<proteinExistence type="predicted"/>
<keyword evidence="2" id="KW-1185">Reference proteome</keyword>
<protein>
    <submittedName>
        <fullName evidence="1">Uncharacterized protein</fullName>
    </submittedName>
</protein>
<evidence type="ECO:0000313" key="1">
    <source>
        <dbReference type="EMBL" id="KZT50619.1"/>
    </source>
</evidence>
<dbReference type="EMBL" id="KV424157">
    <property type="protein sequence ID" value="KZT50619.1"/>
    <property type="molecule type" value="Genomic_DNA"/>
</dbReference>
<evidence type="ECO:0000313" key="2">
    <source>
        <dbReference type="Proteomes" id="UP000076842"/>
    </source>
</evidence>
<reference evidence="1 2" key="1">
    <citation type="journal article" date="2016" name="Mol. Biol. Evol.">
        <title>Comparative Genomics of Early-Diverging Mushroom-Forming Fungi Provides Insights into the Origins of Lignocellulose Decay Capabilities.</title>
        <authorList>
            <person name="Nagy L.G."/>
            <person name="Riley R."/>
            <person name="Tritt A."/>
            <person name="Adam C."/>
            <person name="Daum C."/>
            <person name="Floudas D."/>
            <person name="Sun H."/>
            <person name="Yadav J.S."/>
            <person name="Pangilinan J."/>
            <person name="Larsson K.H."/>
            <person name="Matsuura K."/>
            <person name="Barry K."/>
            <person name="Labutti K."/>
            <person name="Kuo R."/>
            <person name="Ohm R.A."/>
            <person name="Bhattacharya S.S."/>
            <person name="Shirouzu T."/>
            <person name="Yoshinaga Y."/>
            <person name="Martin F.M."/>
            <person name="Grigoriev I.V."/>
            <person name="Hibbett D.S."/>
        </authorList>
    </citation>
    <scope>NUCLEOTIDE SEQUENCE [LARGE SCALE GENOMIC DNA]</scope>
    <source>
        <strain evidence="1 2">HHB12733</strain>
    </source>
</reference>
<dbReference type="AlphaFoldDB" id="A0A165CDE3"/>
<organism evidence="1 2">
    <name type="scientific">Calocera cornea HHB12733</name>
    <dbReference type="NCBI Taxonomy" id="1353952"/>
    <lineage>
        <taxon>Eukaryota</taxon>
        <taxon>Fungi</taxon>
        <taxon>Dikarya</taxon>
        <taxon>Basidiomycota</taxon>
        <taxon>Agaricomycotina</taxon>
        <taxon>Dacrymycetes</taxon>
        <taxon>Dacrymycetales</taxon>
        <taxon>Dacrymycetaceae</taxon>
        <taxon>Calocera</taxon>
    </lineage>
</organism>
<dbReference type="Proteomes" id="UP000076842">
    <property type="component" value="Unassembled WGS sequence"/>
</dbReference>
<sequence>MCSQLIVFSRDTPDMWVPPVHHHRLVPKRWKRRSDVDVYRLPSAMGRLNAEWYIRAGETMHGDRRCISCELQCRECVRLPMWHWCLYCMLDGRAGCGWRW</sequence>
<gene>
    <name evidence="1" type="ORF">CALCODRAFT_179405</name>
</gene>
<dbReference type="InParanoid" id="A0A165CDE3"/>
<name>A0A165CDE3_9BASI</name>
<accession>A0A165CDE3</accession>